<feature type="transmembrane region" description="Helical" evidence="1">
    <location>
        <begin position="95"/>
        <end position="116"/>
    </location>
</feature>
<feature type="transmembrane region" description="Helical" evidence="1">
    <location>
        <begin position="128"/>
        <end position="150"/>
    </location>
</feature>
<reference evidence="2 3" key="2">
    <citation type="submission" date="2015-05" db="EMBL/GenBank/DDBJ databases">
        <authorList>
            <person name="Morales-Cruz A."/>
            <person name="Amrine K.C."/>
            <person name="Cantu D."/>
        </authorList>
    </citation>
    <scope>NUCLEOTIDE SEQUENCE [LARGE SCALE GENOMIC DNA]</scope>
    <source>
        <strain evidence="2">UCRPC4</strain>
    </source>
</reference>
<gene>
    <name evidence="2" type="ORF">UCRPC4_g05385</name>
</gene>
<sequence length="327" mass="36588">MIFFTVALGTDPPDYSDYNDVISVAFGRFLPSAFIATIIYIYSIRRTLTNLSAQFEKTMLWLTPCYIGALNNYTFDNLPLQRLTPHDLRSQPGAITTLVFILIILISIALGQAWCFRIEGRLPQYLKFYSLLAVSLVIFVLIPDLNLRIHHYILALLLLPGTSLQTRPSLVYQGLLIGLFISGVARWGYASILESDAVLFQDGPVGGSKPHSFPHPIIPDQNSISFDFSSWNFTSSPVEPPRLSILINDVERYRTSSPSSRANNGPEVLTFNYTRPHVDEVEYFRFAYVKSDRMGRDKVGDYSDAVGVWWGNGTWDVIGEGEGGGNG</sequence>
<dbReference type="PANTHER" id="PTHR31331">
    <property type="entry name" value="LCCL DOMAIN PROTEIN (AFU_ORTHOLOGUE AFUA_5G08630)"/>
    <property type="match status" value="1"/>
</dbReference>
<proteinExistence type="predicted"/>
<dbReference type="AlphaFoldDB" id="A0A0G2E3W6"/>
<keyword evidence="1" id="KW-1133">Transmembrane helix</keyword>
<protein>
    <submittedName>
        <fullName evidence="2">Putative lccl domain protein</fullName>
    </submittedName>
</protein>
<dbReference type="InterPro" id="IPR051957">
    <property type="entry name" value="CRISP-LCCL_domain"/>
</dbReference>
<keyword evidence="1" id="KW-0472">Membrane</keyword>
<dbReference type="EMBL" id="LCWF01000137">
    <property type="protein sequence ID" value="KKY17752.1"/>
    <property type="molecule type" value="Genomic_DNA"/>
</dbReference>
<feature type="transmembrane region" description="Helical" evidence="1">
    <location>
        <begin position="21"/>
        <end position="42"/>
    </location>
</feature>
<organism evidence="2 3">
    <name type="scientific">Phaeomoniella chlamydospora</name>
    <name type="common">Phaeoacremonium chlamydosporum</name>
    <dbReference type="NCBI Taxonomy" id="158046"/>
    <lineage>
        <taxon>Eukaryota</taxon>
        <taxon>Fungi</taxon>
        <taxon>Dikarya</taxon>
        <taxon>Ascomycota</taxon>
        <taxon>Pezizomycotina</taxon>
        <taxon>Eurotiomycetes</taxon>
        <taxon>Chaetothyriomycetidae</taxon>
        <taxon>Phaeomoniellales</taxon>
        <taxon>Phaeomoniellaceae</taxon>
        <taxon>Phaeomoniella</taxon>
    </lineage>
</organism>
<accession>A0A0G2E3W6</accession>
<reference evidence="2 3" key="1">
    <citation type="submission" date="2015-05" db="EMBL/GenBank/DDBJ databases">
        <title>Distinctive expansion of gene families associated with plant cell wall degradation and secondary metabolism in the genomes of grapevine trunk pathogens.</title>
        <authorList>
            <person name="Lawrence D.P."/>
            <person name="Travadon R."/>
            <person name="Rolshausen P.E."/>
            <person name="Baumgartner K."/>
        </authorList>
    </citation>
    <scope>NUCLEOTIDE SEQUENCE [LARGE SCALE GENOMIC DNA]</scope>
    <source>
        <strain evidence="2">UCRPC4</strain>
    </source>
</reference>
<feature type="transmembrane region" description="Helical" evidence="1">
    <location>
        <begin position="58"/>
        <end position="75"/>
    </location>
</feature>
<keyword evidence="3" id="KW-1185">Reference proteome</keyword>
<evidence type="ECO:0000313" key="3">
    <source>
        <dbReference type="Proteomes" id="UP000053317"/>
    </source>
</evidence>
<evidence type="ECO:0000256" key="1">
    <source>
        <dbReference type="SAM" id="Phobius"/>
    </source>
</evidence>
<dbReference type="Proteomes" id="UP000053317">
    <property type="component" value="Unassembled WGS sequence"/>
</dbReference>
<dbReference type="OrthoDB" id="441660at2759"/>
<comment type="caution">
    <text evidence="2">The sequence shown here is derived from an EMBL/GenBank/DDBJ whole genome shotgun (WGS) entry which is preliminary data.</text>
</comment>
<feature type="transmembrane region" description="Helical" evidence="1">
    <location>
        <begin position="170"/>
        <end position="189"/>
    </location>
</feature>
<evidence type="ECO:0000313" key="2">
    <source>
        <dbReference type="EMBL" id="KKY17752.1"/>
    </source>
</evidence>
<name>A0A0G2E3W6_PHACM</name>
<dbReference type="PANTHER" id="PTHR31331:SF1">
    <property type="entry name" value="CYSTEINE RICH SECRETORY PROTEIN LCCL DOMAIN CONTAINING 2"/>
    <property type="match status" value="1"/>
</dbReference>
<keyword evidence="1" id="KW-0812">Transmembrane</keyword>